<name>A0A163SJN1_9BACL</name>
<dbReference type="Proteomes" id="UP000076567">
    <property type="component" value="Unassembled WGS sequence"/>
</dbReference>
<organism evidence="1 2">
    <name type="scientific">Fictibacillus phosphorivorans</name>
    <dbReference type="NCBI Taxonomy" id="1221500"/>
    <lineage>
        <taxon>Bacteria</taxon>
        <taxon>Bacillati</taxon>
        <taxon>Bacillota</taxon>
        <taxon>Bacilli</taxon>
        <taxon>Bacillales</taxon>
        <taxon>Fictibacillaceae</taxon>
        <taxon>Fictibacillus</taxon>
    </lineage>
</organism>
<dbReference type="EMBL" id="LRFC01000001">
    <property type="protein sequence ID" value="KZE69247.1"/>
    <property type="molecule type" value="Genomic_DNA"/>
</dbReference>
<comment type="caution">
    <text evidence="1">The sequence shown here is derived from an EMBL/GenBank/DDBJ whole genome shotgun (WGS) entry which is preliminary data.</text>
</comment>
<evidence type="ECO:0000313" key="2">
    <source>
        <dbReference type="Proteomes" id="UP000076567"/>
    </source>
</evidence>
<keyword evidence="2" id="KW-1185">Reference proteome</keyword>
<dbReference type="AlphaFoldDB" id="A0A163SJN1"/>
<accession>A0A163SJN1</accession>
<proteinExistence type="predicted"/>
<protein>
    <submittedName>
        <fullName evidence="1">Uncharacterized protein</fullName>
    </submittedName>
</protein>
<sequence>MYFTPINYLANNTTNRNEMFQNFPNDNFSLIFVFFEWFTTIGRVNPVFIKQQQKFQTPQAS</sequence>
<evidence type="ECO:0000313" key="1">
    <source>
        <dbReference type="EMBL" id="KZE69247.1"/>
    </source>
</evidence>
<gene>
    <name evidence="1" type="ORF">AWM68_02985</name>
</gene>
<reference evidence="2" key="1">
    <citation type="submission" date="2016-01" db="EMBL/GenBank/DDBJ databases">
        <title>Draft genome of Chromobacterium sp. F49.</title>
        <authorList>
            <person name="Hong K.W."/>
        </authorList>
    </citation>
    <scope>NUCLEOTIDE SEQUENCE [LARGE SCALE GENOMIC DNA]</scope>
    <source>
        <strain evidence="2">P7IIIA</strain>
    </source>
</reference>